<dbReference type="Gene3D" id="3.90.850.10">
    <property type="entry name" value="Fumarylacetoacetase-like, C-terminal domain"/>
    <property type="match status" value="1"/>
</dbReference>
<dbReference type="RefSeq" id="WP_169146924.1">
    <property type="nucleotide sequence ID" value="NZ_JABBGA010000014.1"/>
</dbReference>
<keyword evidence="1" id="KW-0479">Metal-binding</keyword>
<evidence type="ECO:0000313" key="4">
    <source>
        <dbReference type="Proteomes" id="UP000580043"/>
    </source>
</evidence>
<feature type="domain" description="Fumarylacetoacetase-like C-terminal" evidence="2">
    <location>
        <begin position="12"/>
        <end position="215"/>
    </location>
</feature>
<comment type="caution">
    <text evidence="3">The sequence shown here is derived from an EMBL/GenBank/DDBJ whole genome shotgun (WGS) entry which is preliminary data.</text>
</comment>
<dbReference type="Proteomes" id="UP000580043">
    <property type="component" value="Unassembled WGS sequence"/>
</dbReference>
<dbReference type="SUPFAM" id="SSF56529">
    <property type="entry name" value="FAH"/>
    <property type="match status" value="1"/>
</dbReference>
<dbReference type="EMBL" id="JABBGA010000014">
    <property type="protein sequence ID" value="NML27392.1"/>
    <property type="molecule type" value="Genomic_DNA"/>
</dbReference>
<keyword evidence="4" id="KW-1185">Reference proteome</keyword>
<proteinExistence type="predicted"/>
<name>A0A848G8A4_9RHOO</name>
<dbReference type="Pfam" id="PF01557">
    <property type="entry name" value="FAA_hydrolase"/>
    <property type="match status" value="1"/>
</dbReference>
<dbReference type="InterPro" id="IPR036663">
    <property type="entry name" value="Fumarylacetoacetase_C_sf"/>
</dbReference>
<accession>A0A848G8A4</accession>
<dbReference type="PANTHER" id="PTHR11820">
    <property type="entry name" value="ACYLPYRUVASE"/>
    <property type="match status" value="1"/>
</dbReference>
<evidence type="ECO:0000313" key="3">
    <source>
        <dbReference type="EMBL" id="NML27392.1"/>
    </source>
</evidence>
<protein>
    <submittedName>
        <fullName evidence="3">2-hydroxyhepta-2,4-diene-1,7-dioate isomerase</fullName>
    </submittedName>
</protein>
<reference evidence="3 4" key="1">
    <citation type="submission" date="2020-04" db="EMBL/GenBank/DDBJ databases">
        <title>Zoogloea sp. G-4-1-14 isolated from soil.</title>
        <authorList>
            <person name="Dahal R.H."/>
        </authorList>
    </citation>
    <scope>NUCLEOTIDE SEQUENCE [LARGE SCALE GENOMIC DNA]</scope>
    <source>
        <strain evidence="3 4">G-4-1-14</strain>
    </source>
</reference>
<evidence type="ECO:0000256" key="1">
    <source>
        <dbReference type="ARBA" id="ARBA00022723"/>
    </source>
</evidence>
<dbReference type="GO" id="GO:0046872">
    <property type="term" value="F:metal ion binding"/>
    <property type="evidence" value="ECO:0007669"/>
    <property type="project" value="UniProtKB-KW"/>
</dbReference>
<sequence>MEAHKPAVSGAVYGVILNDRDSLGRMGAALADAPYKGVPKAPVLYIKPAGTVVGSGAVVSLPAGESAVEVGATLGIVFGQGAARLAPEAVPAAIAGYVVVADLSLPHVSYYRPAIREKCFDGACPVGSRVVPAAEVGDLASISLRTYVDGSLVHTRSLADLVRDVPTLVADVSEFMTLRRGDTLLVGVTWQAAQARTGSRVRVEADRVGSVEFEIAAGEGAA</sequence>
<keyword evidence="3" id="KW-0413">Isomerase</keyword>
<organism evidence="3 4">
    <name type="scientific">Zoogloea dura</name>
    <dbReference type="NCBI Taxonomy" id="2728840"/>
    <lineage>
        <taxon>Bacteria</taxon>
        <taxon>Pseudomonadati</taxon>
        <taxon>Pseudomonadota</taxon>
        <taxon>Betaproteobacteria</taxon>
        <taxon>Rhodocyclales</taxon>
        <taxon>Zoogloeaceae</taxon>
        <taxon>Zoogloea</taxon>
    </lineage>
</organism>
<dbReference type="InterPro" id="IPR011234">
    <property type="entry name" value="Fumarylacetoacetase-like_C"/>
</dbReference>
<evidence type="ECO:0000259" key="2">
    <source>
        <dbReference type="Pfam" id="PF01557"/>
    </source>
</evidence>
<dbReference type="PANTHER" id="PTHR11820:SF114">
    <property type="entry name" value="4-HYDROXYPHENYLACETATE CATABOLISM PROTEIN"/>
    <property type="match status" value="1"/>
</dbReference>
<dbReference type="AlphaFoldDB" id="A0A848G8A4"/>
<dbReference type="GO" id="GO:0016853">
    <property type="term" value="F:isomerase activity"/>
    <property type="evidence" value="ECO:0007669"/>
    <property type="project" value="UniProtKB-KW"/>
</dbReference>
<gene>
    <name evidence="3" type="ORF">HHL15_16680</name>
</gene>